<dbReference type="InterPro" id="IPR038901">
    <property type="entry name" value="HEXDC-like"/>
</dbReference>
<feature type="domain" description="Glycoside hydrolase family 20 catalytic" evidence="3">
    <location>
        <begin position="190"/>
        <end position="333"/>
    </location>
</feature>
<dbReference type="Gene3D" id="3.20.20.80">
    <property type="entry name" value="Glycosidases"/>
    <property type="match status" value="1"/>
</dbReference>
<dbReference type="EMBL" id="DXCO01000040">
    <property type="protein sequence ID" value="HIY78720.1"/>
    <property type="molecule type" value="Genomic_DNA"/>
</dbReference>
<comment type="similarity">
    <text evidence="1">Belongs to the glycosyl hydrolase 20 family.</text>
</comment>
<evidence type="ECO:0000256" key="2">
    <source>
        <dbReference type="ARBA" id="ARBA00022801"/>
    </source>
</evidence>
<accession>A0A9D2CGN5</accession>
<dbReference type="Pfam" id="PF00728">
    <property type="entry name" value="Glyco_hydro_20"/>
    <property type="match status" value="1"/>
</dbReference>
<organism evidence="4 5">
    <name type="scientific">Candidatus Borkfalkia excrementavium</name>
    <dbReference type="NCBI Taxonomy" id="2838505"/>
    <lineage>
        <taxon>Bacteria</taxon>
        <taxon>Bacillati</taxon>
        <taxon>Bacillota</taxon>
        <taxon>Clostridia</taxon>
        <taxon>Christensenellales</taxon>
        <taxon>Christensenellaceae</taxon>
        <taxon>Candidatus Borkfalkia</taxon>
    </lineage>
</organism>
<dbReference type="GO" id="GO:0004563">
    <property type="term" value="F:beta-N-acetylhexosaminidase activity"/>
    <property type="evidence" value="ECO:0007669"/>
    <property type="project" value="UniProtKB-ARBA"/>
</dbReference>
<reference evidence="4" key="2">
    <citation type="submission" date="2021-04" db="EMBL/GenBank/DDBJ databases">
        <authorList>
            <person name="Gilroy R."/>
        </authorList>
    </citation>
    <scope>NUCLEOTIDE SEQUENCE</scope>
    <source>
        <strain evidence="4">CHK199-9574</strain>
    </source>
</reference>
<dbReference type="InterPro" id="IPR015883">
    <property type="entry name" value="Glyco_hydro_20_cat"/>
</dbReference>
<dbReference type="InterPro" id="IPR017853">
    <property type="entry name" value="GH"/>
</dbReference>
<dbReference type="Proteomes" id="UP000824135">
    <property type="component" value="Unassembled WGS sequence"/>
</dbReference>
<evidence type="ECO:0000259" key="3">
    <source>
        <dbReference type="Pfam" id="PF00728"/>
    </source>
</evidence>
<reference evidence="4" key="1">
    <citation type="journal article" date="2021" name="PeerJ">
        <title>Extensive microbial diversity within the chicken gut microbiome revealed by metagenomics and culture.</title>
        <authorList>
            <person name="Gilroy R."/>
            <person name="Ravi A."/>
            <person name="Getino M."/>
            <person name="Pursley I."/>
            <person name="Horton D.L."/>
            <person name="Alikhan N.F."/>
            <person name="Baker D."/>
            <person name="Gharbi K."/>
            <person name="Hall N."/>
            <person name="Watson M."/>
            <person name="Adriaenssens E.M."/>
            <person name="Foster-Nyarko E."/>
            <person name="Jarju S."/>
            <person name="Secka A."/>
            <person name="Antonio M."/>
            <person name="Oren A."/>
            <person name="Chaudhuri R.R."/>
            <person name="La Ragione R."/>
            <person name="Hildebrand F."/>
            <person name="Pallen M.J."/>
        </authorList>
    </citation>
    <scope>NUCLEOTIDE SEQUENCE</scope>
    <source>
        <strain evidence="4">CHK199-9574</strain>
    </source>
</reference>
<dbReference type="PANTHER" id="PTHR21040:SF8">
    <property type="entry name" value="BCDNA.GH04120"/>
    <property type="match status" value="1"/>
</dbReference>
<sequence>MFSHRFVKKPQGERLSLADAALESDFQERYLSEYFDDLRSICTDGRSVGRVRIVKIEGREKERYTVSVGEEIVISAVAFSGALYALADLKDMALSRNGLRACTFAGEPICSFRAYRAYLPSREGKEDFFRSMRFLTDFKYNTVILEAGGAMEYERHPEINRAWSRFMEDVRRYSGRSLEIQCGYPWEKDSIHAENADGEVLTKKETEEIVSRLKRMGLEVIPEVPLLSHADYICLAHPELAERKEDPYPNTYCPSNEGTYEIVFDILEEVIGVFQPRLINIGHDEFYSVALCDRCKEKDPVDLYVGDIVKIHNWLKKRGIRTMMWGEKLLDARRGEERIGGAGVDRINEAGYHVTVPPLWRCAEKLPKDILMINWYWEFGAHLDQTYIKNGYSFVYGNLCCDEIDGWNERLKRGPLGGAVSNWGAFDRKSMQRNLQIYSLAASACLFWEGEAQDLSVRRNQIAESLYARRLAEIPKNSRVEIVSSADRGEAHRFFWCGEFAENEGELGKFCLLFEDGTEAEYPAVNGENTGSADTVSGSREWAQTLYMCLPEQSDGEMRFRTVFCNPCPEKRIKGIVFEPLGGCKTRLIYKIL</sequence>
<evidence type="ECO:0000313" key="5">
    <source>
        <dbReference type="Proteomes" id="UP000824135"/>
    </source>
</evidence>
<dbReference type="PANTHER" id="PTHR21040">
    <property type="entry name" value="BCDNA.GH04120"/>
    <property type="match status" value="1"/>
</dbReference>
<dbReference type="GO" id="GO:0005975">
    <property type="term" value="P:carbohydrate metabolic process"/>
    <property type="evidence" value="ECO:0007669"/>
    <property type="project" value="InterPro"/>
</dbReference>
<proteinExistence type="inferred from homology"/>
<keyword evidence="2" id="KW-0378">Hydrolase</keyword>
<dbReference type="SUPFAM" id="SSF51445">
    <property type="entry name" value="(Trans)glycosidases"/>
    <property type="match status" value="1"/>
</dbReference>
<protein>
    <submittedName>
        <fullName evidence="4">Family 20 glycosylhydrolase</fullName>
    </submittedName>
</protein>
<name>A0A9D2CGN5_9FIRM</name>
<evidence type="ECO:0000313" key="4">
    <source>
        <dbReference type="EMBL" id="HIY78720.1"/>
    </source>
</evidence>
<comment type="caution">
    <text evidence="4">The sequence shown here is derived from an EMBL/GenBank/DDBJ whole genome shotgun (WGS) entry which is preliminary data.</text>
</comment>
<evidence type="ECO:0000256" key="1">
    <source>
        <dbReference type="ARBA" id="ARBA00006285"/>
    </source>
</evidence>
<dbReference type="AlphaFoldDB" id="A0A9D2CGN5"/>
<gene>
    <name evidence="4" type="ORF">H9728_06710</name>
</gene>